<sequence>MEQILKTVDIDNYVGTITLSNGNVLKLPKVGMRKIIAIVKFIGVDGFKLWEQVRKIMTETDNDTFGKFALAIDSLKDEQLVKIQSILLDISEEEALNLDLNETLDIFIEYGEKTNLGKTYSQIQKLMKVMFKKDLPEFGALLDNWFPKKEDKLEEMDQLIKETHNQAPERVVTQVTPQLAGTISANDL</sequence>
<organism evidence="1 2">
    <name type="scientific">Bacillus thuringiensis serovar andalousiensis</name>
    <dbReference type="NCBI Taxonomy" id="257985"/>
    <lineage>
        <taxon>Bacteria</taxon>
        <taxon>Bacillati</taxon>
        <taxon>Bacillota</taxon>
        <taxon>Bacilli</taxon>
        <taxon>Bacillales</taxon>
        <taxon>Bacillaceae</taxon>
        <taxon>Bacillus</taxon>
        <taxon>Bacillus cereus group</taxon>
    </lineage>
</organism>
<dbReference type="AlphaFoldDB" id="A0A6H0TLH5"/>
<dbReference type="Proteomes" id="UP000501374">
    <property type="component" value="Chromosome"/>
</dbReference>
<accession>A0A6H0TLH5</accession>
<reference evidence="2" key="1">
    <citation type="submission" date="2019-02" db="EMBL/GenBank/DDBJ databases">
        <title>Structural and Functional analysis of Lanthipeptide from Bacillus thuringiensis serovar andalousiensis B23193.</title>
        <authorList>
            <person name="Andreeva J.V."/>
            <person name="Grigoreva A."/>
        </authorList>
    </citation>
    <scope>NUCLEOTIDE SEQUENCE [LARGE SCALE GENOMIC DNA]</scope>
    <source>
        <strain evidence="2">B23193</strain>
    </source>
</reference>
<dbReference type="EMBL" id="CP035727">
    <property type="protein sequence ID" value="QIW21185.1"/>
    <property type="molecule type" value="Genomic_DNA"/>
</dbReference>
<gene>
    <name evidence="1" type="ORF">EVG22_23345</name>
</gene>
<name>A0A6H0TLH5_BACTU</name>
<protein>
    <submittedName>
        <fullName evidence="1">Uncharacterized protein</fullName>
    </submittedName>
</protein>
<evidence type="ECO:0000313" key="2">
    <source>
        <dbReference type="Proteomes" id="UP000501374"/>
    </source>
</evidence>
<proteinExistence type="predicted"/>
<evidence type="ECO:0000313" key="1">
    <source>
        <dbReference type="EMBL" id="QIW21185.1"/>
    </source>
</evidence>
<dbReference type="RefSeq" id="WP_172555045.1">
    <property type="nucleotide sequence ID" value="NZ_CP035727.2"/>
</dbReference>